<dbReference type="EMBL" id="JBEDUW010000007">
    <property type="protein sequence ID" value="KAK9911793.1"/>
    <property type="molecule type" value="Genomic_DNA"/>
</dbReference>
<sequence>MKCSIELLGSRLREEESGSRAGLRRHRGLCGQGRGDAASEGRGLGCCGRARGGAVLKGHGRRATTATRWRRRQGRRDLGTWWLSFSDGRCGQRRVDEARLLGLV</sequence>
<comment type="caution">
    <text evidence="1">The sequence shown here is derived from an EMBL/GenBank/DDBJ whole genome shotgun (WGS) entry which is preliminary data.</text>
</comment>
<dbReference type="AlphaFoldDB" id="A0AAW1VWQ7"/>
<evidence type="ECO:0000313" key="2">
    <source>
        <dbReference type="Proteomes" id="UP001457282"/>
    </source>
</evidence>
<gene>
    <name evidence="1" type="ORF">M0R45_035683</name>
</gene>
<name>A0AAW1VWQ7_RUBAR</name>
<proteinExistence type="predicted"/>
<keyword evidence="2" id="KW-1185">Reference proteome</keyword>
<protein>
    <submittedName>
        <fullName evidence="1">Uncharacterized protein</fullName>
    </submittedName>
</protein>
<evidence type="ECO:0000313" key="1">
    <source>
        <dbReference type="EMBL" id="KAK9911793.1"/>
    </source>
</evidence>
<organism evidence="1 2">
    <name type="scientific">Rubus argutus</name>
    <name type="common">Southern blackberry</name>
    <dbReference type="NCBI Taxonomy" id="59490"/>
    <lineage>
        <taxon>Eukaryota</taxon>
        <taxon>Viridiplantae</taxon>
        <taxon>Streptophyta</taxon>
        <taxon>Embryophyta</taxon>
        <taxon>Tracheophyta</taxon>
        <taxon>Spermatophyta</taxon>
        <taxon>Magnoliopsida</taxon>
        <taxon>eudicotyledons</taxon>
        <taxon>Gunneridae</taxon>
        <taxon>Pentapetalae</taxon>
        <taxon>rosids</taxon>
        <taxon>fabids</taxon>
        <taxon>Rosales</taxon>
        <taxon>Rosaceae</taxon>
        <taxon>Rosoideae</taxon>
        <taxon>Rosoideae incertae sedis</taxon>
        <taxon>Rubus</taxon>
    </lineage>
</organism>
<dbReference type="Proteomes" id="UP001457282">
    <property type="component" value="Unassembled WGS sequence"/>
</dbReference>
<accession>A0AAW1VWQ7</accession>
<reference evidence="1 2" key="1">
    <citation type="journal article" date="2023" name="G3 (Bethesda)">
        <title>A chromosome-length genome assembly and annotation of blackberry (Rubus argutus, cv. 'Hillquist').</title>
        <authorList>
            <person name="Bruna T."/>
            <person name="Aryal R."/>
            <person name="Dudchenko O."/>
            <person name="Sargent D.J."/>
            <person name="Mead D."/>
            <person name="Buti M."/>
            <person name="Cavallini A."/>
            <person name="Hytonen T."/>
            <person name="Andres J."/>
            <person name="Pham M."/>
            <person name="Weisz D."/>
            <person name="Mascagni F."/>
            <person name="Usai G."/>
            <person name="Natali L."/>
            <person name="Bassil N."/>
            <person name="Fernandez G.E."/>
            <person name="Lomsadze A."/>
            <person name="Armour M."/>
            <person name="Olukolu B."/>
            <person name="Poorten T."/>
            <person name="Britton C."/>
            <person name="Davik J."/>
            <person name="Ashrafi H."/>
            <person name="Aiden E.L."/>
            <person name="Borodovsky M."/>
            <person name="Worthington M."/>
        </authorList>
    </citation>
    <scope>NUCLEOTIDE SEQUENCE [LARGE SCALE GENOMIC DNA]</scope>
    <source>
        <strain evidence="1">PI 553951</strain>
    </source>
</reference>